<sequence>MTALPNPAVVEVALAELAAPTHADTEQFFGPHQLEMDHGHPRVYAVIPGDAVYEVYFKPESEHYFLVMLVEHHGGEWSIRGCRAEAGTRVVLSIVSDQLTAGDITRAIGLEPTESWSKGDPRPQNMGPLRLYTFTRWTLCPGGDLPGEVKDKLTRLLDLTDDASTRIRALGSVCDIDILVAYRGYVHQMWGLPIEAREMARIAAMGAGLDVDLYASGPKLRYTGEAPDDREEITLE</sequence>
<gene>
    <name evidence="1" type="ORF">QO006_002596</name>
</gene>
<proteinExistence type="predicted"/>
<dbReference type="RefSeq" id="WP_307466745.1">
    <property type="nucleotide sequence ID" value="NZ_JAURUR010000009.1"/>
</dbReference>
<dbReference type="EMBL" id="JAURUR010000009">
    <property type="protein sequence ID" value="MDP9765148.1"/>
    <property type="molecule type" value="Genomic_DNA"/>
</dbReference>
<accession>A0ABT9MEW5</accession>
<evidence type="ECO:0000313" key="2">
    <source>
        <dbReference type="Proteomes" id="UP001232163"/>
    </source>
</evidence>
<name>A0ABT9MEW5_9DEIO</name>
<evidence type="ECO:0008006" key="3">
    <source>
        <dbReference type="Google" id="ProtNLM"/>
    </source>
</evidence>
<organism evidence="1 2">
    <name type="scientific">Deinococcus enclensis</name>
    <dbReference type="NCBI Taxonomy" id="1049582"/>
    <lineage>
        <taxon>Bacteria</taxon>
        <taxon>Thermotogati</taxon>
        <taxon>Deinococcota</taxon>
        <taxon>Deinococci</taxon>
        <taxon>Deinococcales</taxon>
        <taxon>Deinococcaceae</taxon>
        <taxon>Deinococcus</taxon>
    </lineage>
</organism>
<dbReference type="InterPro" id="IPR025459">
    <property type="entry name" value="DUF4279"/>
</dbReference>
<dbReference type="Pfam" id="PF14106">
    <property type="entry name" value="DUF4279"/>
    <property type="match status" value="1"/>
</dbReference>
<protein>
    <recommendedName>
        <fullName evidence="3">DUF4279 domain-containing protein</fullName>
    </recommendedName>
</protein>
<dbReference type="Proteomes" id="UP001232163">
    <property type="component" value="Unassembled WGS sequence"/>
</dbReference>
<keyword evidence="2" id="KW-1185">Reference proteome</keyword>
<evidence type="ECO:0000313" key="1">
    <source>
        <dbReference type="EMBL" id="MDP9765148.1"/>
    </source>
</evidence>
<comment type="caution">
    <text evidence="1">The sequence shown here is derived from an EMBL/GenBank/DDBJ whole genome shotgun (WGS) entry which is preliminary data.</text>
</comment>
<reference evidence="1 2" key="1">
    <citation type="submission" date="2023-07" db="EMBL/GenBank/DDBJ databases">
        <title>Genomic Encyclopedia of Type Strains, Phase IV (KMG-IV): sequencing the most valuable type-strain genomes for metagenomic binning, comparative biology and taxonomic classification.</title>
        <authorList>
            <person name="Goeker M."/>
        </authorList>
    </citation>
    <scope>NUCLEOTIDE SEQUENCE [LARGE SCALE GENOMIC DNA]</scope>
    <source>
        <strain evidence="1 2">NIO-1023</strain>
    </source>
</reference>